<accession>A0A392QZ07</accession>
<dbReference type="Proteomes" id="UP000265520">
    <property type="component" value="Unassembled WGS sequence"/>
</dbReference>
<proteinExistence type="predicted"/>
<protein>
    <submittedName>
        <fullName evidence="2">Uncharacterized protein</fullName>
    </submittedName>
</protein>
<organism evidence="2 3">
    <name type="scientific">Trifolium medium</name>
    <dbReference type="NCBI Taxonomy" id="97028"/>
    <lineage>
        <taxon>Eukaryota</taxon>
        <taxon>Viridiplantae</taxon>
        <taxon>Streptophyta</taxon>
        <taxon>Embryophyta</taxon>
        <taxon>Tracheophyta</taxon>
        <taxon>Spermatophyta</taxon>
        <taxon>Magnoliopsida</taxon>
        <taxon>eudicotyledons</taxon>
        <taxon>Gunneridae</taxon>
        <taxon>Pentapetalae</taxon>
        <taxon>rosids</taxon>
        <taxon>fabids</taxon>
        <taxon>Fabales</taxon>
        <taxon>Fabaceae</taxon>
        <taxon>Papilionoideae</taxon>
        <taxon>50 kb inversion clade</taxon>
        <taxon>NPAAA clade</taxon>
        <taxon>Hologalegina</taxon>
        <taxon>IRL clade</taxon>
        <taxon>Trifolieae</taxon>
        <taxon>Trifolium</taxon>
    </lineage>
</organism>
<evidence type="ECO:0000256" key="1">
    <source>
        <dbReference type="SAM" id="MobiDB-lite"/>
    </source>
</evidence>
<name>A0A392QZ07_9FABA</name>
<reference evidence="2 3" key="1">
    <citation type="journal article" date="2018" name="Front. Plant Sci.">
        <title>Red Clover (Trifolium pratense) and Zigzag Clover (T. medium) - A Picture of Genomic Similarities and Differences.</title>
        <authorList>
            <person name="Dluhosova J."/>
            <person name="Istvanek J."/>
            <person name="Nedelnik J."/>
            <person name="Repkova J."/>
        </authorList>
    </citation>
    <scope>NUCLEOTIDE SEQUENCE [LARGE SCALE GENOMIC DNA]</scope>
    <source>
        <strain evidence="3">cv. 10/8</strain>
        <tissue evidence="2">Leaf</tissue>
    </source>
</reference>
<keyword evidence="3" id="KW-1185">Reference proteome</keyword>
<comment type="caution">
    <text evidence="2">The sequence shown here is derived from an EMBL/GenBank/DDBJ whole genome shotgun (WGS) entry which is preliminary data.</text>
</comment>
<feature type="compositionally biased region" description="Polar residues" evidence="1">
    <location>
        <begin position="11"/>
        <end position="22"/>
    </location>
</feature>
<evidence type="ECO:0000313" key="3">
    <source>
        <dbReference type="Proteomes" id="UP000265520"/>
    </source>
</evidence>
<feature type="non-terminal residue" evidence="2">
    <location>
        <position position="47"/>
    </location>
</feature>
<sequence length="47" mass="5135">MQNVVKCPSKVNESAPGTSSIPQLEKPVPKLVNIENSAKLVDERMVE</sequence>
<feature type="region of interest" description="Disordered" evidence="1">
    <location>
        <begin position="1"/>
        <end position="24"/>
    </location>
</feature>
<evidence type="ECO:0000313" key="2">
    <source>
        <dbReference type="EMBL" id="MCI29102.1"/>
    </source>
</evidence>
<dbReference type="EMBL" id="LXQA010170312">
    <property type="protein sequence ID" value="MCI29102.1"/>
    <property type="molecule type" value="Genomic_DNA"/>
</dbReference>
<dbReference type="AlphaFoldDB" id="A0A392QZ07"/>